<evidence type="ECO:0000256" key="6">
    <source>
        <dbReference type="PROSITE-ProRule" id="PRU00221"/>
    </source>
</evidence>
<proteinExistence type="inferred from homology"/>
<dbReference type="STRING" id="655863.F0X7K7"/>
<evidence type="ECO:0000256" key="4">
    <source>
        <dbReference type="ARBA" id="ARBA00022980"/>
    </source>
</evidence>
<dbReference type="PROSITE" id="PS50082">
    <property type="entry name" value="WD_REPEATS_2"/>
    <property type="match status" value="2"/>
</dbReference>
<dbReference type="InterPro" id="IPR015943">
    <property type="entry name" value="WD40/YVTN_repeat-like_dom_sf"/>
</dbReference>
<keyword evidence="3" id="KW-0677">Repeat</keyword>
<dbReference type="NCBIfam" id="TIGR01031">
    <property type="entry name" value="rpmF_bact"/>
    <property type="match status" value="1"/>
</dbReference>
<evidence type="ECO:0000256" key="3">
    <source>
        <dbReference type="ARBA" id="ARBA00022737"/>
    </source>
</evidence>
<dbReference type="InterPro" id="IPR019775">
    <property type="entry name" value="WD40_repeat_CS"/>
</dbReference>
<dbReference type="PANTHER" id="PTHR44090">
    <property type="entry name" value="WD REPEAT-CONTAINING PROTEIN 61"/>
    <property type="match status" value="1"/>
</dbReference>
<gene>
    <name evidence="8" type="ORF">CMQ_6929</name>
</gene>
<protein>
    <submittedName>
        <fullName evidence="8">Meiotic recombination protein ski8</fullName>
    </submittedName>
</protein>
<dbReference type="Pfam" id="PF01783">
    <property type="entry name" value="Ribosomal_L32p"/>
    <property type="match status" value="1"/>
</dbReference>
<dbReference type="GO" id="GO:0005634">
    <property type="term" value="C:nucleus"/>
    <property type="evidence" value="ECO:0007669"/>
    <property type="project" value="TreeGrafter"/>
</dbReference>
<dbReference type="InterPro" id="IPR036322">
    <property type="entry name" value="WD40_repeat_dom_sf"/>
</dbReference>
<evidence type="ECO:0000256" key="2">
    <source>
        <dbReference type="ARBA" id="ARBA00022574"/>
    </source>
</evidence>
<name>F0X7K7_GROCL</name>
<keyword evidence="5" id="KW-0687">Ribonucleoprotein</keyword>
<dbReference type="InterPro" id="IPR001680">
    <property type="entry name" value="WD40_rpt"/>
</dbReference>
<dbReference type="Pfam" id="PF00400">
    <property type="entry name" value="WD40"/>
    <property type="match status" value="3"/>
</dbReference>
<keyword evidence="9" id="KW-1185">Reference proteome</keyword>
<dbReference type="InterPro" id="IPR002677">
    <property type="entry name" value="Ribosomal_bL32"/>
</dbReference>
<dbReference type="Gene3D" id="2.130.10.10">
    <property type="entry name" value="YVTN repeat-like/Quinoprotein amine dehydrogenase"/>
    <property type="match status" value="1"/>
</dbReference>
<reference evidence="8 9" key="1">
    <citation type="journal article" date="2011" name="Proc. Natl. Acad. Sci. U.S.A.">
        <title>Genome and transcriptome analyses of the mountain pine beetle-fungal symbiont Grosmannia clavigera, a lodgepole pine pathogen.</title>
        <authorList>
            <person name="DiGuistini S."/>
            <person name="Wang Y."/>
            <person name="Liao N.Y."/>
            <person name="Taylor G."/>
            <person name="Tanguay P."/>
            <person name="Feau N."/>
            <person name="Henrissat B."/>
            <person name="Chan S.K."/>
            <person name="Hesse-Orce U."/>
            <person name="Alamouti S.M."/>
            <person name="Tsui C.K.M."/>
            <person name="Docking R.T."/>
            <person name="Levasseur A."/>
            <person name="Haridas S."/>
            <person name="Robertson G."/>
            <person name="Birol I."/>
            <person name="Holt R.A."/>
            <person name="Marra M.A."/>
            <person name="Hamelin R.C."/>
            <person name="Hirst M."/>
            <person name="Jones S.J.M."/>
            <person name="Bohlmann J."/>
            <person name="Breuil C."/>
        </authorList>
    </citation>
    <scope>NUCLEOTIDE SEQUENCE [LARGE SCALE GENOMIC DNA]</scope>
    <source>
        <strain evidence="9">kw1407 / UAMH 11150</strain>
    </source>
</reference>
<organism evidence="9">
    <name type="scientific">Grosmannia clavigera (strain kw1407 / UAMH 11150)</name>
    <name type="common">Blue stain fungus</name>
    <name type="synonym">Graphiocladiella clavigera</name>
    <dbReference type="NCBI Taxonomy" id="655863"/>
    <lineage>
        <taxon>Eukaryota</taxon>
        <taxon>Fungi</taxon>
        <taxon>Dikarya</taxon>
        <taxon>Ascomycota</taxon>
        <taxon>Pezizomycotina</taxon>
        <taxon>Sordariomycetes</taxon>
        <taxon>Sordariomycetidae</taxon>
        <taxon>Ophiostomatales</taxon>
        <taxon>Ophiostomataceae</taxon>
        <taxon>Leptographium</taxon>
    </lineage>
</organism>
<dbReference type="FunCoup" id="F0X7K7">
    <property type="interactions" value="133"/>
</dbReference>
<keyword evidence="4" id="KW-0689">Ribosomal protein</keyword>
<dbReference type="GO" id="GO:0015934">
    <property type="term" value="C:large ribosomal subunit"/>
    <property type="evidence" value="ECO:0007669"/>
    <property type="project" value="InterPro"/>
</dbReference>
<dbReference type="HOGENOM" id="CLU_000288_57_11_1"/>
<feature type="region of interest" description="Disordered" evidence="7">
    <location>
        <begin position="409"/>
        <end position="430"/>
    </location>
</feature>
<dbReference type="Proteomes" id="UP000007796">
    <property type="component" value="Unassembled WGS sequence"/>
</dbReference>
<evidence type="ECO:0000256" key="5">
    <source>
        <dbReference type="ARBA" id="ARBA00023274"/>
    </source>
</evidence>
<accession>F0X7K7</accession>
<dbReference type="AlphaFoldDB" id="F0X7K7"/>
<feature type="compositionally biased region" description="Low complexity" evidence="7">
    <location>
        <begin position="412"/>
        <end position="430"/>
    </location>
</feature>
<dbReference type="GO" id="GO:0006412">
    <property type="term" value="P:translation"/>
    <property type="evidence" value="ECO:0007669"/>
    <property type="project" value="InterPro"/>
</dbReference>
<dbReference type="SMART" id="SM00320">
    <property type="entry name" value="WD40"/>
    <property type="match status" value="7"/>
</dbReference>
<dbReference type="GeneID" id="25980416"/>
<keyword evidence="2 6" id="KW-0853">WD repeat</keyword>
<dbReference type="EMBL" id="GL629729">
    <property type="protein sequence ID" value="EFX06608.1"/>
    <property type="molecule type" value="Genomic_DNA"/>
</dbReference>
<dbReference type="PROSITE" id="PS00678">
    <property type="entry name" value="WD_REPEATS_1"/>
    <property type="match status" value="1"/>
</dbReference>
<sequence length="525" mass="55504">MATAAAAAVSFRAAVPSTSLVARLASASATVMPSQPRRLASLFASQLAAIPLLSAMPAISLSLPSLPSLLGDIWESILRAVPKKKTSHMKKRHRQMAGKALKDVNSLCKCPACGRTKRMHYLCPYCMESADGQISRRHQFHQKPPWFVPSSSWGHLFVEFSAKFLLQSKQYYIARAVENAHETDIFSVAVTQHAVISGSGGSTLRVHSTDSAEYPIVQSIDGAHKLGCHHVATGRGGSGRVACSAGFGGEVQLWRLSEAGDWSLQTQLRPSDLGSGGSGNGAPTGDAWALALSHDEQYLAYTTHDGRVGVWDLAAGSRLLVYSAHNRATSSFAMSVDLSQDGRYTAVGYQSGAVNVFDNDASKLVHALPGLARPVRAVAFSPLGRRLAAAGDAGVIAIYDMKHGEPVANLTPPGGSASMATSGSGSSGPSAPSDVLSSVWVMSLDFSAGGEHLLAGYMDGKVRVWNVELGTCVATCGDAEMATLWSVRWLPPRSDRPGADTESFCTAGADRRLTFYREAGSNSII</sequence>
<dbReference type="InterPro" id="IPR011332">
    <property type="entry name" value="Ribosomal_zn-bd"/>
</dbReference>
<dbReference type="eggNOG" id="KOG4080">
    <property type="taxonomic scope" value="Eukaryota"/>
</dbReference>
<evidence type="ECO:0000313" key="8">
    <source>
        <dbReference type="EMBL" id="EFX06608.1"/>
    </source>
</evidence>
<evidence type="ECO:0000256" key="1">
    <source>
        <dbReference type="ARBA" id="ARBA00008560"/>
    </source>
</evidence>
<evidence type="ECO:0000256" key="7">
    <source>
        <dbReference type="SAM" id="MobiDB-lite"/>
    </source>
</evidence>
<dbReference type="OrthoDB" id="10251741at2759"/>
<dbReference type="PANTHER" id="PTHR44090:SF1">
    <property type="entry name" value="SUPERKILLER COMPLEX PROTEIN 8"/>
    <property type="match status" value="1"/>
</dbReference>
<feature type="repeat" description="WD" evidence="6">
    <location>
        <begin position="368"/>
        <end position="409"/>
    </location>
</feature>
<dbReference type="GO" id="GO:0003735">
    <property type="term" value="F:structural constituent of ribosome"/>
    <property type="evidence" value="ECO:0007669"/>
    <property type="project" value="InterPro"/>
</dbReference>
<dbReference type="RefSeq" id="XP_014176090.1">
    <property type="nucleotide sequence ID" value="XM_014320615.1"/>
</dbReference>
<evidence type="ECO:0000313" key="9">
    <source>
        <dbReference type="Proteomes" id="UP000007796"/>
    </source>
</evidence>
<comment type="similarity">
    <text evidence="1">Belongs to the bacterial ribosomal protein bL32 family.</text>
</comment>
<dbReference type="SUPFAM" id="SSF57829">
    <property type="entry name" value="Zn-binding ribosomal proteins"/>
    <property type="match status" value="1"/>
</dbReference>
<dbReference type="InterPro" id="IPR051510">
    <property type="entry name" value="SKI8"/>
</dbReference>
<dbReference type="SUPFAM" id="SSF50978">
    <property type="entry name" value="WD40 repeat-like"/>
    <property type="match status" value="1"/>
</dbReference>
<feature type="repeat" description="WD" evidence="6">
    <location>
        <begin position="441"/>
        <end position="475"/>
    </location>
</feature>
<dbReference type="InParanoid" id="F0X7K7"/>
<dbReference type="eggNOG" id="KOG4155">
    <property type="taxonomic scope" value="Eukaryota"/>
</dbReference>